<proteinExistence type="predicted"/>
<name>A0ACC3BYU1_PYRYE</name>
<comment type="caution">
    <text evidence="1">The sequence shown here is derived from an EMBL/GenBank/DDBJ whole genome shotgun (WGS) entry which is preliminary data.</text>
</comment>
<protein>
    <submittedName>
        <fullName evidence="1">Uncharacterized protein</fullName>
    </submittedName>
</protein>
<dbReference type="Proteomes" id="UP000798662">
    <property type="component" value="Chromosome 2"/>
</dbReference>
<sequence length="191" mass="18904">MFGVSAAVALHNMPGSVAPGRVYVHPRGAVMGASSAFDVTLTGSGGHAARMPSRGGEAGRTPPPPAASVPDGFANGGTGVAAGHGAAPAIPPTTDVLVAGAALITAGTDLVTTTLPAGSLPTVLAWTRVVPSTSAYNVRPRSVSLGGTVLPTRVPDLHTAAYDFDDGAIGGGIAFWVRLVEAFDEAVARAD</sequence>
<reference evidence="1" key="1">
    <citation type="submission" date="2019-11" db="EMBL/GenBank/DDBJ databases">
        <title>Nori genome reveals adaptations in red seaweeds to the harsh intertidal environment.</title>
        <authorList>
            <person name="Wang D."/>
            <person name="Mao Y."/>
        </authorList>
    </citation>
    <scope>NUCLEOTIDE SEQUENCE</scope>
    <source>
        <tissue evidence="1">Gametophyte</tissue>
    </source>
</reference>
<accession>A0ACC3BYU1</accession>
<organism evidence="1 2">
    <name type="scientific">Pyropia yezoensis</name>
    <name type="common">Susabi-nori</name>
    <name type="synonym">Porphyra yezoensis</name>
    <dbReference type="NCBI Taxonomy" id="2788"/>
    <lineage>
        <taxon>Eukaryota</taxon>
        <taxon>Rhodophyta</taxon>
        <taxon>Bangiophyceae</taxon>
        <taxon>Bangiales</taxon>
        <taxon>Bangiaceae</taxon>
        <taxon>Pyropia</taxon>
    </lineage>
</organism>
<gene>
    <name evidence="1" type="ORF">I4F81_005636</name>
</gene>
<dbReference type="EMBL" id="CM020619">
    <property type="protein sequence ID" value="KAK1863072.1"/>
    <property type="molecule type" value="Genomic_DNA"/>
</dbReference>
<evidence type="ECO:0000313" key="1">
    <source>
        <dbReference type="EMBL" id="KAK1863072.1"/>
    </source>
</evidence>
<keyword evidence="2" id="KW-1185">Reference proteome</keyword>
<evidence type="ECO:0000313" key="2">
    <source>
        <dbReference type="Proteomes" id="UP000798662"/>
    </source>
</evidence>